<organism evidence="2 3">
    <name type="scientific">Leucobacter insecticola</name>
    <dbReference type="NCBI Taxonomy" id="2714934"/>
    <lineage>
        <taxon>Bacteria</taxon>
        <taxon>Bacillati</taxon>
        <taxon>Actinomycetota</taxon>
        <taxon>Actinomycetes</taxon>
        <taxon>Micrococcales</taxon>
        <taxon>Microbacteriaceae</taxon>
        <taxon>Leucobacter</taxon>
    </lineage>
</organism>
<dbReference type="AlphaFoldDB" id="A0A6G8FLI2"/>
<keyword evidence="1" id="KW-0812">Transmembrane</keyword>
<gene>
    <name evidence="2" type="ORF">G7067_11880</name>
</gene>
<accession>A0A6G8FLI2</accession>
<keyword evidence="3" id="KW-1185">Reference proteome</keyword>
<sequence length="107" mass="11418">MLKTLTAWIVGLMLAALYVYAAVAAVGNLIGMIGYAERLGLGLSVSGWAWLIAGIALPILILACALWTARRRAAWARILFLAVGVAVVSVVQIDVMYAIPTYTYFGS</sequence>
<dbReference type="KEGG" id="lins:G7067_11880"/>
<proteinExistence type="predicted"/>
<reference evidence="2 3" key="1">
    <citation type="submission" date="2020-03" db="EMBL/GenBank/DDBJ databases">
        <title>Leucobacter sp. nov., isolated from beetles.</title>
        <authorList>
            <person name="Hyun D.-W."/>
            <person name="Bae J.-W."/>
        </authorList>
    </citation>
    <scope>NUCLEOTIDE SEQUENCE [LARGE SCALE GENOMIC DNA]</scope>
    <source>
        <strain evidence="2 3">HDW9B</strain>
    </source>
</reference>
<dbReference type="Proteomes" id="UP000501387">
    <property type="component" value="Chromosome"/>
</dbReference>
<feature type="transmembrane region" description="Helical" evidence="1">
    <location>
        <begin position="79"/>
        <end position="99"/>
    </location>
</feature>
<keyword evidence="1" id="KW-1133">Transmembrane helix</keyword>
<dbReference type="EMBL" id="CP049934">
    <property type="protein sequence ID" value="QIM16942.1"/>
    <property type="molecule type" value="Genomic_DNA"/>
</dbReference>
<dbReference type="RefSeq" id="WP_166324647.1">
    <property type="nucleotide sequence ID" value="NZ_CP049934.1"/>
</dbReference>
<feature type="transmembrane region" description="Helical" evidence="1">
    <location>
        <begin position="48"/>
        <end position="67"/>
    </location>
</feature>
<evidence type="ECO:0000313" key="3">
    <source>
        <dbReference type="Proteomes" id="UP000501387"/>
    </source>
</evidence>
<keyword evidence="1" id="KW-0472">Membrane</keyword>
<protein>
    <submittedName>
        <fullName evidence="2">Uncharacterized protein</fullName>
    </submittedName>
</protein>
<name>A0A6G8FLI2_9MICO</name>
<feature type="transmembrane region" description="Helical" evidence="1">
    <location>
        <begin position="7"/>
        <end position="36"/>
    </location>
</feature>
<evidence type="ECO:0000256" key="1">
    <source>
        <dbReference type="SAM" id="Phobius"/>
    </source>
</evidence>
<evidence type="ECO:0000313" key="2">
    <source>
        <dbReference type="EMBL" id="QIM16942.1"/>
    </source>
</evidence>